<dbReference type="KEGG" id="ares:IWH25_06245"/>
<evidence type="ECO:0000313" key="3">
    <source>
        <dbReference type="EMBL" id="QRJ64939.1"/>
    </source>
</evidence>
<feature type="coiled-coil region" evidence="1">
    <location>
        <begin position="83"/>
        <end position="128"/>
    </location>
</feature>
<proteinExistence type="predicted"/>
<dbReference type="InterPro" id="IPR021244">
    <property type="entry name" value="DUF2802"/>
</dbReference>
<gene>
    <name evidence="3" type="ORF">IWH25_06245</name>
</gene>
<dbReference type="Proteomes" id="UP000663444">
    <property type="component" value="Chromosome"/>
</dbReference>
<name>A0A974Y4Z4_9RHOO</name>
<evidence type="ECO:0000256" key="2">
    <source>
        <dbReference type="SAM" id="Phobius"/>
    </source>
</evidence>
<feature type="transmembrane region" description="Helical" evidence="2">
    <location>
        <begin position="13"/>
        <end position="32"/>
    </location>
</feature>
<protein>
    <submittedName>
        <fullName evidence="3">DUF2802 domain-containing protein</fullName>
    </submittedName>
</protein>
<keyword evidence="1" id="KW-0175">Coiled coil</keyword>
<dbReference type="EMBL" id="CP064781">
    <property type="protein sequence ID" value="QRJ64939.1"/>
    <property type="molecule type" value="Genomic_DNA"/>
</dbReference>
<dbReference type="AlphaFoldDB" id="A0A974Y4Z4"/>
<evidence type="ECO:0000313" key="4">
    <source>
        <dbReference type="Proteomes" id="UP000663444"/>
    </source>
</evidence>
<keyword evidence="2" id="KW-0472">Membrane</keyword>
<accession>A0A974Y4Z4</accession>
<dbReference type="Gene3D" id="1.20.58.130">
    <property type="match status" value="1"/>
</dbReference>
<organism evidence="3 4">
    <name type="scientific">Azospira restricta</name>
    <dbReference type="NCBI Taxonomy" id="404405"/>
    <lineage>
        <taxon>Bacteria</taxon>
        <taxon>Pseudomonadati</taxon>
        <taxon>Pseudomonadota</taxon>
        <taxon>Betaproteobacteria</taxon>
        <taxon>Rhodocyclales</taxon>
        <taxon>Rhodocyclaceae</taxon>
        <taxon>Azospira</taxon>
    </lineage>
</organism>
<keyword evidence="4" id="KW-1185">Reference proteome</keyword>
<keyword evidence="2" id="KW-1133">Transmembrane helix</keyword>
<dbReference type="RefSeq" id="WP_203388466.1">
    <property type="nucleotide sequence ID" value="NZ_CP064781.1"/>
</dbReference>
<keyword evidence="2" id="KW-0812">Transmembrane</keyword>
<reference evidence="3" key="1">
    <citation type="submission" date="2020-11" db="EMBL/GenBank/DDBJ databases">
        <title>Azospira restricta DSM 18626 genome sequence.</title>
        <authorList>
            <person name="Moe W.M."/>
        </authorList>
    </citation>
    <scope>NUCLEOTIDE SEQUENCE</scope>
    <source>
        <strain evidence="3">DSM 18626</strain>
    </source>
</reference>
<sequence>MTLDDLALGWREALLGVVALLVLYVGVVVVRLRRLRAPDPVPSPEAPAAAVPAPSGEQLAAAYVEPPFPWNEPPDTPGDDSRLAALDGEVLALRNELSALRGELASLREELRDEVARVNERVQAAQHVAPIYGDAMQMALAGHDAATIAERCGVARAEAELVVALIRNRDGSDDGDDAGSMMKER</sequence>
<dbReference type="Pfam" id="PF10975">
    <property type="entry name" value="DUF2802"/>
    <property type="match status" value="1"/>
</dbReference>
<evidence type="ECO:0000256" key="1">
    <source>
        <dbReference type="SAM" id="Coils"/>
    </source>
</evidence>